<dbReference type="InterPro" id="IPR047499">
    <property type="entry name" value="DD_AK7"/>
</dbReference>
<gene>
    <name evidence="7" type="ORF">RI129_003135</name>
</gene>
<protein>
    <recommendedName>
        <fullName evidence="6">Hydin adenylate kinase-like domain-containing protein</fullName>
    </recommendedName>
</protein>
<dbReference type="InterPro" id="IPR000850">
    <property type="entry name" value="Adenylat/UMP-CMP_kin"/>
</dbReference>
<evidence type="ECO:0000256" key="1">
    <source>
        <dbReference type="ARBA" id="ARBA00022679"/>
    </source>
</evidence>
<dbReference type="Gene3D" id="3.40.50.300">
    <property type="entry name" value="P-loop containing nucleotide triphosphate hydrolases"/>
    <property type="match status" value="1"/>
</dbReference>
<evidence type="ECO:0000259" key="6">
    <source>
        <dbReference type="Pfam" id="PF17213"/>
    </source>
</evidence>
<keyword evidence="3" id="KW-0418">Kinase</keyword>
<dbReference type="InterPro" id="IPR036291">
    <property type="entry name" value="NAD(P)-bd_dom_sf"/>
</dbReference>
<keyword evidence="1" id="KW-0808">Transferase</keyword>
<dbReference type="InterPro" id="IPR027417">
    <property type="entry name" value="P-loop_NTPase"/>
</dbReference>
<evidence type="ECO:0000256" key="5">
    <source>
        <dbReference type="SAM" id="MobiDB-lite"/>
    </source>
</evidence>
<dbReference type="InterPro" id="IPR033768">
    <property type="entry name" value="Hydin_ADK"/>
</dbReference>
<proteinExistence type="predicted"/>
<name>A0AAN7VPT4_9COLE</name>
<dbReference type="Pfam" id="PF17213">
    <property type="entry name" value="Hydin_ADK"/>
    <property type="match status" value="1"/>
</dbReference>
<dbReference type="Proteomes" id="UP001329430">
    <property type="component" value="Chromosome 2"/>
</dbReference>
<accession>A0AAN7VPT4</accession>
<reference evidence="7 8" key="1">
    <citation type="journal article" date="2024" name="Insects">
        <title>An Improved Chromosome-Level Genome Assembly of the Firefly Pyrocoelia pectoralis.</title>
        <authorList>
            <person name="Fu X."/>
            <person name="Meyer-Rochow V.B."/>
            <person name="Ballantyne L."/>
            <person name="Zhu X."/>
        </authorList>
    </citation>
    <scope>NUCLEOTIDE SEQUENCE [LARGE SCALE GENOMIC DNA]</scope>
    <source>
        <strain evidence="7">XCY_ONT2</strain>
    </source>
</reference>
<feature type="region of interest" description="Disordered" evidence="5">
    <location>
        <begin position="469"/>
        <end position="496"/>
    </location>
</feature>
<feature type="region of interest" description="Disordered" evidence="5">
    <location>
        <begin position="69"/>
        <end position="105"/>
    </location>
</feature>
<comment type="caution">
    <text evidence="7">The sequence shown here is derived from an EMBL/GenBank/DDBJ whole genome shotgun (WGS) entry which is preliminary data.</text>
</comment>
<dbReference type="GO" id="GO:0019205">
    <property type="term" value="F:nucleobase-containing compound kinase activity"/>
    <property type="evidence" value="ECO:0007669"/>
    <property type="project" value="InterPro"/>
</dbReference>
<dbReference type="InterPro" id="IPR007858">
    <property type="entry name" value="Dpy-30_motif"/>
</dbReference>
<dbReference type="Gene3D" id="1.20.890.10">
    <property type="entry name" value="cAMP-dependent protein kinase regulatory subunit, dimerization-anchoring domain"/>
    <property type="match status" value="1"/>
</dbReference>
<feature type="compositionally biased region" description="Acidic residues" evidence="5">
    <location>
        <begin position="76"/>
        <end position="101"/>
    </location>
</feature>
<feature type="domain" description="Hydin adenylate kinase-like" evidence="6">
    <location>
        <begin position="416"/>
        <end position="513"/>
    </location>
</feature>
<evidence type="ECO:0000256" key="3">
    <source>
        <dbReference type="ARBA" id="ARBA00022777"/>
    </source>
</evidence>
<feature type="compositionally biased region" description="Acidic residues" evidence="5">
    <location>
        <begin position="478"/>
        <end position="496"/>
    </location>
</feature>
<keyword evidence="2" id="KW-0547">Nucleotide-binding</keyword>
<evidence type="ECO:0000313" key="8">
    <source>
        <dbReference type="Proteomes" id="UP001329430"/>
    </source>
</evidence>
<evidence type="ECO:0000256" key="4">
    <source>
        <dbReference type="SAM" id="Coils"/>
    </source>
</evidence>
<dbReference type="GO" id="GO:0006139">
    <property type="term" value="P:nucleobase-containing compound metabolic process"/>
    <property type="evidence" value="ECO:0007669"/>
    <property type="project" value="InterPro"/>
</dbReference>
<feature type="coiled-coil region" evidence="4">
    <location>
        <begin position="676"/>
        <end position="730"/>
    </location>
</feature>
<keyword evidence="8" id="KW-1185">Reference proteome</keyword>
<evidence type="ECO:0000256" key="2">
    <source>
        <dbReference type="ARBA" id="ARBA00022741"/>
    </source>
</evidence>
<dbReference type="AlphaFoldDB" id="A0AAN7VPT4"/>
<dbReference type="SUPFAM" id="SSF52540">
    <property type="entry name" value="P-loop containing nucleoside triphosphate hydrolases"/>
    <property type="match status" value="1"/>
</dbReference>
<dbReference type="EMBL" id="JAVRBK010000002">
    <property type="protein sequence ID" value="KAK5648243.1"/>
    <property type="molecule type" value="Genomic_DNA"/>
</dbReference>
<sequence>MTDNEYPQVKDLDELFGFSAARKRAEEALDDINIYDEPSFLPHRVFLNLVDGFNGKYISSYLTDQICGSKGQIGDGGEEGEEEEGEDEGGEQEREETENEEMPPAVVNKTNYEIIGSLHKQFHKKTEDILFTLSETDDTFLENIMKCGFIIYDITQNSDEIPKALDTLSKIENEIEKLQTLGPKTFKRIPEVRVFILISNIMTWALTKPIDPEDPSLPFTEADYKKRRAHPNFKMHIECERQVVLKGRKTPEKLKTYVICSGIIYGAEEEDLTFLFKLAWYNEKQLPIFKPGKNVIPLIHIKDLVKVVHGLMENVPNIQYILAVEQMPSTIKQITKAISKTMGSGQTKEAFAENAFLYKEITQNLFDRYTINLTMEPGFIVETLQIQWESEINFVENIDNIVKEFKNTRGLTPLKIIMHGPPAVGKTVIAKQLANYYGIHYVSVKSVIDETIQNWKETINEEIAKVSAKEEKQKALEEGDENAEEEEEGEEETVDIEELSEKIKTLETELAQSENGKLPQEQITQLLQTFITKNKFKNQGYIIDGYPKTIHEAQALFGGAGDEGEGAEDEDENVGQSLLPNYVISLQADDEFLCQRVMILPEKEIQGTHYTEEGMLRRLSEYRANNAEDNTPLNLFDELEIHPTVLNAMEDHTENMQNIMNSIIGILGKPIRFALSPEEEEELIRLEEEKQAILEKENNLRREMLERKALEEHQNKMEIWSELLERLQNEEEKVLIAHAEPLRHYLLTFVFPILGKGLVEVARYRPDDPIDFLAEYLFKQNPEGHMFDPSYTREGKLLSDKYKENIEEQMTSLNEESND</sequence>
<dbReference type="GO" id="GO:0005524">
    <property type="term" value="F:ATP binding"/>
    <property type="evidence" value="ECO:0007669"/>
    <property type="project" value="InterPro"/>
</dbReference>
<dbReference type="CDD" id="cd22967">
    <property type="entry name" value="DD_AK7"/>
    <property type="match status" value="1"/>
</dbReference>
<evidence type="ECO:0000313" key="7">
    <source>
        <dbReference type="EMBL" id="KAK5648243.1"/>
    </source>
</evidence>
<dbReference type="PANTHER" id="PTHR23359">
    <property type="entry name" value="NUCLEOTIDE KINASE"/>
    <property type="match status" value="1"/>
</dbReference>
<organism evidence="7 8">
    <name type="scientific">Pyrocoelia pectoralis</name>
    <dbReference type="NCBI Taxonomy" id="417401"/>
    <lineage>
        <taxon>Eukaryota</taxon>
        <taxon>Metazoa</taxon>
        <taxon>Ecdysozoa</taxon>
        <taxon>Arthropoda</taxon>
        <taxon>Hexapoda</taxon>
        <taxon>Insecta</taxon>
        <taxon>Pterygota</taxon>
        <taxon>Neoptera</taxon>
        <taxon>Endopterygota</taxon>
        <taxon>Coleoptera</taxon>
        <taxon>Polyphaga</taxon>
        <taxon>Elateriformia</taxon>
        <taxon>Elateroidea</taxon>
        <taxon>Lampyridae</taxon>
        <taxon>Lampyrinae</taxon>
        <taxon>Pyrocoelia</taxon>
    </lineage>
</organism>
<dbReference type="Gene3D" id="3.40.50.720">
    <property type="entry name" value="NAD(P)-binding Rossmann-like Domain"/>
    <property type="match status" value="1"/>
</dbReference>
<dbReference type="SUPFAM" id="SSF51735">
    <property type="entry name" value="NAD(P)-binding Rossmann-fold domains"/>
    <property type="match status" value="1"/>
</dbReference>
<dbReference type="Pfam" id="PF05186">
    <property type="entry name" value="Dpy-30"/>
    <property type="match status" value="1"/>
</dbReference>
<keyword evidence="4" id="KW-0175">Coiled coil</keyword>